<keyword evidence="4" id="KW-0378">Hydrolase</keyword>
<dbReference type="Proteomes" id="UP000198406">
    <property type="component" value="Unassembled WGS sequence"/>
</dbReference>
<evidence type="ECO:0000256" key="3">
    <source>
        <dbReference type="ARBA" id="ARBA00022722"/>
    </source>
</evidence>
<evidence type="ECO:0000256" key="5">
    <source>
        <dbReference type="SAM" id="SignalP"/>
    </source>
</evidence>
<dbReference type="GO" id="GO:0000967">
    <property type="term" value="P:rRNA 5'-end processing"/>
    <property type="evidence" value="ECO:0007669"/>
    <property type="project" value="TreeGrafter"/>
</dbReference>
<dbReference type="InterPro" id="IPR037027">
    <property type="entry name" value="YqgF/RNaseH-like_dom_sf"/>
</dbReference>
<reference evidence="7 8" key="1">
    <citation type="journal article" date="2015" name="Plant Cell">
        <title>Oil accumulation by the oleaginous diatom Fistulifera solaris as revealed by the genome and transcriptome.</title>
        <authorList>
            <person name="Tanaka T."/>
            <person name="Maeda Y."/>
            <person name="Veluchamy A."/>
            <person name="Tanaka M."/>
            <person name="Abida H."/>
            <person name="Marechal E."/>
            <person name="Bowler C."/>
            <person name="Muto M."/>
            <person name="Sunaga Y."/>
            <person name="Tanaka M."/>
            <person name="Yoshino T."/>
            <person name="Taniguchi T."/>
            <person name="Fukuda Y."/>
            <person name="Nemoto M."/>
            <person name="Matsumoto M."/>
            <person name="Wong P.S."/>
            <person name="Aburatani S."/>
            <person name="Fujibuchi W."/>
        </authorList>
    </citation>
    <scope>NUCLEOTIDE SEQUENCE [LARGE SCALE GENOMIC DNA]</scope>
    <source>
        <strain evidence="7 8">JPCC DA0580</strain>
    </source>
</reference>
<dbReference type="HAMAP" id="MF_00651">
    <property type="entry name" value="Nuclease_YqgF"/>
    <property type="match status" value="1"/>
</dbReference>
<feature type="chain" id="PRO_5013278195" evidence="5">
    <location>
        <begin position="19"/>
        <end position="287"/>
    </location>
</feature>
<dbReference type="SUPFAM" id="SSF53098">
    <property type="entry name" value="Ribonuclease H-like"/>
    <property type="match status" value="1"/>
</dbReference>
<keyword evidence="2" id="KW-0690">Ribosome biogenesis</keyword>
<protein>
    <submittedName>
        <fullName evidence="7">Putative holliday junction resolvase</fullName>
    </submittedName>
</protein>
<dbReference type="InterPro" id="IPR005227">
    <property type="entry name" value="YqgF"/>
</dbReference>
<dbReference type="InParanoid" id="A0A1Z5K542"/>
<dbReference type="InterPro" id="IPR012337">
    <property type="entry name" value="RNaseH-like_sf"/>
</dbReference>
<evidence type="ECO:0000259" key="6">
    <source>
        <dbReference type="SMART" id="SM00732"/>
    </source>
</evidence>
<evidence type="ECO:0000256" key="4">
    <source>
        <dbReference type="ARBA" id="ARBA00022801"/>
    </source>
</evidence>
<evidence type="ECO:0000313" key="8">
    <source>
        <dbReference type="Proteomes" id="UP000198406"/>
    </source>
</evidence>
<comment type="caution">
    <text evidence="7">The sequence shown here is derived from an EMBL/GenBank/DDBJ whole genome shotgun (WGS) entry which is preliminary data.</text>
</comment>
<dbReference type="Pfam" id="PF03652">
    <property type="entry name" value="RuvX"/>
    <property type="match status" value="1"/>
</dbReference>
<sequence>MTWGLRFILAVLWTCCYAWTHHRHDHTVSPNHIHRLDESPSSIRQQMNRFNEEELDSDRFIDAAAAVTQSSCRLLGTKSIGVDYGLVKTGVAMTVGYEPKPVTILRDMNRTQVVQNIVRIAELERASQIVVGLPLHKNGTVAEQTNLTMDFCYELAVCVLRELGPQVPIVLWDERYTSKAALALGGGSKTSLYGTLDDSAACIILDCYYKSEYSEDAHIVQLDPDIREEGLQYFEGKQMEEQRKVQQALEERESKIMKRKEAIARFQMENAQNAVDIIKKKKKKKKK</sequence>
<proteinExistence type="inferred from homology"/>
<dbReference type="GO" id="GO:0016787">
    <property type="term" value="F:hydrolase activity"/>
    <property type="evidence" value="ECO:0007669"/>
    <property type="project" value="UniProtKB-KW"/>
</dbReference>
<dbReference type="EMBL" id="BDSP01000162">
    <property type="protein sequence ID" value="GAX21325.1"/>
    <property type="molecule type" value="Genomic_DNA"/>
</dbReference>
<dbReference type="PANTHER" id="PTHR33317">
    <property type="entry name" value="POLYNUCLEOTIDYL TRANSFERASE, RIBONUCLEASE H-LIKE SUPERFAMILY PROTEIN"/>
    <property type="match status" value="1"/>
</dbReference>
<organism evidence="7 8">
    <name type="scientific">Fistulifera solaris</name>
    <name type="common">Oleaginous diatom</name>
    <dbReference type="NCBI Taxonomy" id="1519565"/>
    <lineage>
        <taxon>Eukaryota</taxon>
        <taxon>Sar</taxon>
        <taxon>Stramenopiles</taxon>
        <taxon>Ochrophyta</taxon>
        <taxon>Bacillariophyta</taxon>
        <taxon>Bacillariophyceae</taxon>
        <taxon>Bacillariophycidae</taxon>
        <taxon>Naviculales</taxon>
        <taxon>Naviculaceae</taxon>
        <taxon>Fistulifera</taxon>
    </lineage>
</organism>
<dbReference type="PANTHER" id="PTHR33317:SF4">
    <property type="entry name" value="POLYNUCLEOTIDYL TRANSFERASE, RIBONUCLEASE H-LIKE SUPERFAMILY PROTEIN"/>
    <property type="match status" value="1"/>
</dbReference>
<dbReference type="Gene3D" id="3.30.420.140">
    <property type="entry name" value="YqgF/RNase H-like domain"/>
    <property type="match status" value="1"/>
</dbReference>
<gene>
    <name evidence="7" type="ORF">FisN_1Lh160</name>
</gene>
<accession>A0A1Z5K542</accession>
<name>A0A1Z5K542_FISSO</name>
<dbReference type="NCBIfam" id="TIGR00250">
    <property type="entry name" value="RNAse_H_YqgF"/>
    <property type="match status" value="1"/>
</dbReference>
<feature type="domain" description="YqgF/RNase H-like" evidence="6">
    <location>
        <begin position="77"/>
        <end position="181"/>
    </location>
</feature>
<keyword evidence="8" id="KW-1185">Reference proteome</keyword>
<keyword evidence="3" id="KW-0540">Nuclease</keyword>
<dbReference type="CDD" id="cd16964">
    <property type="entry name" value="YqgF"/>
    <property type="match status" value="1"/>
</dbReference>
<evidence type="ECO:0000313" key="7">
    <source>
        <dbReference type="EMBL" id="GAX21325.1"/>
    </source>
</evidence>
<evidence type="ECO:0000256" key="1">
    <source>
        <dbReference type="ARBA" id="ARBA00022490"/>
    </source>
</evidence>
<dbReference type="InterPro" id="IPR006641">
    <property type="entry name" value="YqgF/RNaseH-like_dom"/>
</dbReference>
<dbReference type="GO" id="GO:0004518">
    <property type="term" value="F:nuclease activity"/>
    <property type="evidence" value="ECO:0007669"/>
    <property type="project" value="UniProtKB-KW"/>
</dbReference>
<keyword evidence="5" id="KW-0732">Signal</keyword>
<dbReference type="SMART" id="SM00732">
    <property type="entry name" value="YqgFc"/>
    <property type="match status" value="1"/>
</dbReference>
<dbReference type="OrthoDB" id="430851at2759"/>
<keyword evidence="1" id="KW-0963">Cytoplasm</keyword>
<dbReference type="AlphaFoldDB" id="A0A1Z5K542"/>
<evidence type="ECO:0000256" key="2">
    <source>
        <dbReference type="ARBA" id="ARBA00022517"/>
    </source>
</evidence>
<feature type="signal peptide" evidence="5">
    <location>
        <begin position="1"/>
        <end position="18"/>
    </location>
</feature>